<dbReference type="GO" id="GO:0005576">
    <property type="term" value="C:extracellular region"/>
    <property type="evidence" value="ECO:0007669"/>
    <property type="project" value="TreeGrafter"/>
</dbReference>
<evidence type="ECO:0000259" key="10">
    <source>
        <dbReference type="Pfam" id="PF17048"/>
    </source>
</evidence>
<evidence type="ECO:0000256" key="7">
    <source>
        <dbReference type="RuleBase" id="RU366019"/>
    </source>
</evidence>
<feature type="active site" description="Nucleophile" evidence="5">
    <location>
        <position position="300"/>
    </location>
</feature>
<feature type="domain" description="Neutral/alkaline non-lysosomal ceramidase N-terminal" evidence="9">
    <location>
        <begin position="22"/>
        <end position="94"/>
    </location>
</feature>
<dbReference type="GO" id="GO:0042759">
    <property type="term" value="P:long-chain fatty acid biosynthetic process"/>
    <property type="evidence" value="ECO:0007669"/>
    <property type="project" value="TreeGrafter"/>
</dbReference>
<evidence type="ECO:0000256" key="8">
    <source>
        <dbReference type="SAM" id="SignalP"/>
    </source>
</evidence>
<feature type="binding site" evidence="6">
    <location>
        <position position="524"/>
    </location>
    <ligand>
        <name>Zn(2+)</name>
        <dbReference type="ChEBI" id="CHEBI:29105"/>
    </ligand>
</feature>
<sequence length="729" mass="80193">MDTCKVLVLFLVAVACEVTRGYRVGVGRTDVTGPIAEITLMGYGKFEQKGSGLHTRQYARTYIIQDDTNSLVFVNVDVGMMADGVRIQVSSRCSQVANLKSTKKLPILVNVVCCSQVLKQIQSKFNGTYHADNVMISGTHTHSAPGGFMMHTFFDIPSGGFCKQTFDALVSGIAKSIEAAHMNLQEGRLYVATTNVLGITVNRSPTSYLKNPLKERQKYAHDTDKELVQLQFVAQDGTPLGAINWFPIHGTSLNKSNTLVSSDNVGYASLVLENYADMETMQGQSDFVGSFASSNLGDVSPNIKGPKCHQSGTECDAGSKCSDMFEECYAMGPGDDMFESVALIGLKLGSQAWDLIKSKSGVEVTGPVQSIHQYVDMSIARAVFFNKVTGKFESLRGCKPAMGYSAGAGTTDGQYLPFLRQGMTEYTWWVDAVTNVLAKPTREEIRCHAPKPILLASSHLKFPFDWQPQVVSTQLGRIGNVAIACVPGEFTTMSGRRMREAIADIMGENTTVVIAGLCNTYSDYIATYEEYQDQRYEAASTLYGPHTLNLHLHQYQKLATALMENKTLSRGPKPRGLDSNKMGSLIPPVIFDAPKKSHKFGDVLIQPKDVILGTGDNIARATFVGANPRNNLRLDDTFFLVETLSADGKWTAIASDADFATKMHWRRTNVVEGTSEVDLEWDPSNFDFDSKQFRFRYFGDYKSLRGNIHGFEGISRPFTVKWAGDVMSS</sequence>
<dbReference type="EMBL" id="JAWJWE010000040">
    <property type="protein sequence ID" value="KAK6619534.1"/>
    <property type="molecule type" value="Genomic_DNA"/>
</dbReference>
<dbReference type="PANTHER" id="PTHR12670:SF1">
    <property type="entry name" value="NEUTRAL CERAMIDASE"/>
    <property type="match status" value="1"/>
</dbReference>
<accession>A0AAN8NKG0</accession>
<keyword evidence="8" id="KW-0732">Signal</keyword>
<dbReference type="Gene3D" id="2.60.40.2300">
    <property type="entry name" value="Neutral/alkaline non-lysosomal ceramidase, C-terminal domain"/>
    <property type="match status" value="1"/>
</dbReference>
<dbReference type="GO" id="GO:0016020">
    <property type="term" value="C:membrane"/>
    <property type="evidence" value="ECO:0007669"/>
    <property type="project" value="GOC"/>
</dbReference>
<dbReference type="Pfam" id="PF04734">
    <property type="entry name" value="Ceramidase_alk"/>
    <property type="match status" value="2"/>
</dbReference>
<evidence type="ECO:0000256" key="6">
    <source>
        <dbReference type="PIRSR" id="PIRSR606823-2"/>
    </source>
</evidence>
<dbReference type="InterPro" id="IPR031329">
    <property type="entry name" value="NEUT/ALK_ceramidase_N"/>
</dbReference>
<feature type="signal peptide" evidence="8">
    <location>
        <begin position="1"/>
        <end position="21"/>
    </location>
</feature>
<dbReference type="PANTHER" id="PTHR12670">
    <property type="entry name" value="CERAMIDASE"/>
    <property type="match status" value="1"/>
</dbReference>
<comment type="catalytic activity">
    <reaction evidence="7">
        <text>an N-acylsphing-4-enine + H2O = sphing-4-enine + a fatty acid</text>
        <dbReference type="Rhea" id="RHEA:20856"/>
        <dbReference type="ChEBI" id="CHEBI:15377"/>
        <dbReference type="ChEBI" id="CHEBI:28868"/>
        <dbReference type="ChEBI" id="CHEBI:52639"/>
        <dbReference type="ChEBI" id="CHEBI:57756"/>
        <dbReference type="EC" id="3.5.1.23"/>
    </reaction>
</comment>
<comment type="cofactor">
    <cofactor evidence="6">
        <name>Zn(2+)</name>
        <dbReference type="ChEBI" id="CHEBI:29105"/>
    </cofactor>
    <text evidence="6">Binds 1 zinc ion per subunit.</text>
</comment>
<evidence type="ECO:0000256" key="1">
    <source>
        <dbReference type="ARBA" id="ARBA00009835"/>
    </source>
</evidence>
<dbReference type="PROSITE" id="PS51257">
    <property type="entry name" value="PROKAR_LIPOPROTEIN"/>
    <property type="match status" value="1"/>
</dbReference>
<evidence type="ECO:0000256" key="2">
    <source>
        <dbReference type="ARBA" id="ARBA00011891"/>
    </source>
</evidence>
<evidence type="ECO:0000256" key="4">
    <source>
        <dbReference type="ARBA" id="ARBA00022801"/>
    </source>
</evidence>
<organism evidence="11 12">
    <name type="scientific">Polyplax serrata</name>
    <name type="common">Common mouse louse</name>
    <dbReference type="NCBI Taxonomy" id="468196"/>
    <lineage>
        <taxon>Eukaryota</taxon>
        <taxon>Metazoa</taxon>
        <taxon>Ecdysozoa</taxon>
        <taxon>Arthropoda</taxon>
        <taxon>Hexapoda</taxon>
        <taxon>Insecta</taxon>
        <taxon>Pterygota</taxon>
        <taxon>Neoptera</taxon>
        <taxon>Paraneoptera</taxon>
        <taxon>Psocodea</taxon>
        <taxon>Troctomorpha</taxon>
        <taxon>Phthiraptera</taxon>
        <taxon>Anoplura</taxon>
        <taxon>Polyplacidae</taxon>
        <taxon>Polyplax</taxon>
    </lineage>
</organism>
<dbReference type="Proteomes" id="UP001372834">
    <property type="component" value="Unassembled WGS sequence"/>
</dbReference>
<gene>
    <name evidence="11" type="ORF">RUM43_012291</name>
</gene>
<feature type="domain" description="Neutral/alkaline non-lysosomal ceramidase N-terminal" evidence="9">
    <location>
        <begin position="115"/>
        <end position="551"/>
    </location>
</feature>
<evidence type="ECO:0000259" key="9">
    <source>
        <dbReference type="Pfam" id="PF04734"/>
    </source>
</evidence>
<keyword evidence="7" id="KW-0443">Lipid metabolism</keyword>
<feature type="domain" description="Neutral/alkaline non-lysosomal ceramidase C-terminal" evidence="10">
    <location>
        <begin position="555"/>
        <end position="720"/>
    </location>
</feature>
<dbReference type="Pfam" id="PF17048">
    <property type="entry name" value="Ceramidse_alk_C"/>
    <property type="match status" value="1"/>
</dbReference>
<proteinExistence type="inferred from homology"/>
<comment type="caution">
    <text evidence="11">The sequence shown here is derived from an EMBL/GenBank/DDBJ whole genome shotgun (WGS) entry which is preliminary data.</text>
</comment>
<protein>
    <recommendedName>
        <fullName evidence="3 7">Neutral ceramidase</fullName>
        <ecNumber evidence="2 7">3.5.1.23</ecNumber>
    </recommendedName>
</protein>
<dbReference type="InterPro" id="IPR038445">
    <property type="entry name" value="NCDase_C_sf"/>
</dbReference>
<dbReference type="GO" id="GO:0046512">
    <property type="term" value="P:sphingosine biosynthetic process"/>
    <property type="evidence" value="ECO:0007669"/>
    <property type="project" value="TreeGrafter"/>
</dbReference>
<keyword evidence="7" id="KW-0746">Sphingolipid metabolism</keyword>
<dbReference type="GO" id="GO:0046514">
    <property type="term" value="P:ceramide catabolic process"/>
    <property type="evidence" value="ECO:0007669"/>
    <property type="project" value="InterPro"/>
</dbReference>
<dbReference type="EC" id="3.5.1.23" evidence="2 7"/>
<evidence type="ECO:0000313" key="11">
    <source>
        <dbReference type="EMBL" id="KAK6619534.1"/>
    </source>
</evidence>
<dbReference type="GO" id="GO:0046872">
    <property type="term" value="F:metal ion binding"/>
    <property type="evidence" value="ECO:0007669"/>
    <property type="project" value="UniProtKB-KW"/>
</dbReference>
<feature type="binding site" evidence="6">
    <location>
        <position position="249"/>
    </location>
    <ligand>
        <name>Zn(2+)</name>
        <dbReference type="ChEBI" id="CHEBI:29105"/>
    </ligand>
</feature>
<comment type="similarity">
    <text evidence="1 7">Belongs to the neutral ceramidase family.</text>
</comment>
<name>A0AAN8NKG0_POLSC</name>
<feature type="chain" id="PRO_5042840680" description="Neutral ceramidase" evidence="8">
    <location>
        <begin position="22"/>
        <end position="729"/>
    </location>
</feature>
<dbReference type="AlphaFoldDB" id="A0AAN8NKG0"/>
<evidence type="ECO:0000256" key="5">
    <source>
        <dbReference type="PIRSR" id="PIRSR606823-1"/>
    </source>
</evidence>
<dbReference type="InterPro" id="IPR006823">
    <property type="entry name" value="Ceramidase_alk"/>
</dbReference>
<evidence type="ECO:0000313" key="12">
    <source>
        <dbReference type="Proteomes" id="UP001372834"/>
    </source>
</evidence>
<keyword evidence="6" id="KW-0862">Zinc</keyword>
<feature type="binding site" evidence="6">
    <location>
        <position position="140"/>
    </location>
    <ligand>
        <name>Zn(2+)</name>
        <dbReference type="ChEBI" id="CHEBI:29105"/>
    </ligand>
</feature>
<evidence type="ECO:0000256" key="3">
    <source>
        <dbReference type="ARBA" id="ARBA00019235"/>
    </source>
</evidence>
<keyword evidence="4 7" id="KW-0378">Hydrolase</keyword>
<feature type="binding site" evidence="6">
    <location>
        <position position="489"/>
    </location>
    <ligand>
        <name>Zn(2+)</name>
        <dbReference type="ChEBI" id="CHEBI:29105"/>
    </ligand>
</feature>
<dbReference type="InterPro" id="IPR031331">
    <property type="entry name" value="NEUT/ALK_ceramidase_C"/>
</dbReference>
<reference evidence="11 12" key="1">
    <citation type="submission" date="2023-10" db="EMBL/GenBank/DDBJ databases">
        <title>Genomes of two closely related lineages of the louse Polyplax serrata with different host specificities.</title>
        <authorList>
            <person name="Martinu J."/>
            <person name="Tarabai H."/>
            <person name="Stefka J."/>
            <person name="Hypsa V."/>
        </authorList>
    </citation>
    <scope>NUCLEOTIDE SEQUENCE [LARGE SCALE GENOMIC DNA]</scope>
    <source>
        <strain evidence="11">HR10_N</strain>
    </source>
</reference>
<dbReference type="GO" id="GO:0017040">
    <property type="term" value="F:N-acylsphingosine amidohydrolase activity"/>
    <property type="evidence" value="ECO:0007669"/>
    <property type="project" value="UniProtKB-UniRule"/>
</dbReference>
<keyword evidence="6" id="KW-0479">Metal-binding</keyword>